<feature type="compositionally biased region" description="Acidic residues" evidence="1">
    <location>
        <begin position="170"/>
        <end position="189"/>
    </location>
</feature>
<evidence type="ECO:0000313" key="4">
    <source>
        <dbReference type="Proteomes" id="UP000279259"/>
    </source>
</evidence>
<dbReference type="PANTHER" id="PTHR31840">
    <property type="entry name" value="COILED-COIL DOMAIN-CONTAINING PROTEIN 97"/>
    <property type="match status" value="1"/>
</dbReference>
<dbReference type="Pfam" id="PF09747">
    <property type="entry name" value="CCD97-like_C"/>
    <property type="match status" value="1"/>
</dbReference>
<evidence type="ECO:0000256" key="1">
    <source>
        <dbReference type="SAM" id="MobiDB-lite"/>
    </source>
</evidence>
<feature type="compositionally biased region" description="Polar residues" evidence="1">
    <location>
        <begin position="275"/>
        <end position="289"/>
    </location>
</feature>
<gene>
    <name evidence="3" type="ORF">EHS25_005465</name>
</gene>
<comment type="caution">
    <text evidence="3">The sequence shown here is derived from an EMBL/GenBank/DDBJ whole genome shotgun (WGS) entry which is preliminary data.</text>
</comment>
<name>A0A427XYD4_9TREE</name>
<feature type="region of interest" description="Disordered" evidence="1">
    <location>
        <begin position="153"/>
        <end position="220"/>
    </location>
</feature>
<organism evidence="3 4">
    <name type="scientific">Saitozyma podzolica</name>
    <dbReference type="NCBI Taxonomy" id="1890683"/>
    <lineage>
        <taxon>Eukaryota</taxon>
        <taxon>Fungi</taxon>
        <taxon>Dikarya</taxon>
        <taxon>Basidiomycota</taxon>
        <taxon>Agaricomycotina</taxon>
        <taxon>Tremellomycetes</taxon>
        <taxon>Tremellales</taxon>
        <taxon>Trimorphomycetaceae</taxon>
        <taxon>Saitozyma</taxon>
    </lineage>
</organism>
<feature type="compositionally biased region" description="Basic and acidic residues" evidence="1">
    <location>
        <begin position="153"/>
        <end position="169"/>
    </location>
</feature>
<protein>
    <recommendedName>
        <fullName evidence="2">CCD97-like C-terminal domain-containing protein</fullName>
    </recommendedName>
</protein>
<dbReference type="OrthoDB" id="3345311at2759"/>
<evidence type="ECO:0000313" key="3">
    <source>
        <dbReference type="EMBL" id="RSH83850.1"/>
    </source>
</evidence>
<feature type="domain" description="CCD97-like C-terminal" evidence="2">
    <location>
        <begin position="138"/>
        <end position="271"/>
    </location>
</feature>
<keyword evidence="4" id="KW-1185">Reference proteome</keyword>
<feature type="compositionally biased region" description="Basic and acidic residues" evidence="1">
    <location>
        <begin position="257"/>
        <end position="266"/>
    </location>
</feature>
<dbReference type="STRING" id="1890683.A0A427XYD4"/>
<sequence length="306" mass="34844">MDYIVPSPPPPQQLSHDETSAILTYLSLPSATDLSTPPLPFLATHLDLLPTPLLLPFSRITTPRQRTSIPGIKSRRLLYANRDPKPRELRADSGRLRWPLLWERLGGNRLPPPSGDVEEEEDWVRESFLPGKEDAQHVKKLGGFLRGLAEEREMEGVARARREERRLDDVGEEFDEESDEEEDVEAGEEAQERQREQQRESEEPIPNDSGLGALEAEDDQDEVKRVFERRLLELFLDGMDTLSYDHIDFVEPPEGDPIAKRDAEDKYFDDEEPSRTPNGHIQGESSVLDSSMGEESKQNGPGEYDY</sequence>
<dbReference type="EMBL" id="RSCD01000023">
    <property type="protein sequence ID" value="RSH83850.1"/>
    <property type="molecule type" value="Genomic_DNA"/>
</dbReference>
<evidence type="ECO:0000259" key="2">
    <source>
        <dbReference type="Pfam" id="PF09747"/>
    </source>
</evidence>
<dbReference type="InterPro" id="IPR018613">
    <property type="entry name" value="Ccdc97-like"/>
</dbReference>
<dbReference type="Proteomes" id="UP000279259">
    <property type="component" value="Unassembled WGS sequence"/>
</dbReference>
<feature type="region of interest" description="Disordered" evidence="1">
    <location>
        <begin position="247"/>
        <end position="306"/>
    </location>
</feature>
<proteinExistence type="predicted"/>
<accession>A0A427XYD4</accession>
<feature type="compositionally biased region" description="Basic and acidic residues" evidence="1">
    <location>
        <begin position="190"/>
        <end position="202"/>
    </location>
</feature>
<dbReference type="PANTHER" id="PTHR31840:SF1">
    <property type="entry name" value="COILED-COIL DOMAIN-CONTAINING PROTEIN 97"/>
    <property type="match status" value="1"/>
</dbReference>
<reference evidence="3 4" key="1">
    <citation type="submission" date="2018-11" db="EMBL/GenBank/DDBJ databases">
        <title>Genome sequence of Saitozyma podzolica DSM 27192.</title>
        <authorList>
            <person name="Aliyu H."/>
            <person name="Gorte O."/>
            <person name="Ochsenreither K."/>
        </authorList>
    </citation>
    <scope>NUCLEOTIDE SEQUENCE [LARGE SCALE GENOMIC DNA]</scope>
    <source>
        <strain evidence="3 4">DSM 27192</strain>
    </source>
</reference>
<dbReference type="InterPro" id="IPR040233">
    <property type="entry name" value="CCD97-like_C"/>
</dbReference>
<dbReference type="AlphaFoldDB" id="A0A427XYD4"/>